<feature type="region of interest" description="Disordered" evidence="7">
    <location>
        <begin position="1"/>
        <end position="45"/>
    </location>
</feature>
<evidence type="ECO:0000256" key="5">
    <source>
        <dbReference type="ARBA" id="ARBA00023163"/>
    </source>
</evidence>
<dbReference type="PANTHER" id="PTHR47506:SF1">
    <property type="entry name" value="HTH-TYPE TRANSCRIPTIONAL REGULATOR YJDC"/>
    <property type="match status" value="1"/>
</dbReference>
<organism evidence="9 10">
    <name type="scientific">Streptosporangium sandarakinum</name>
    <dbReference type="NCBI Taxonomy" id="1260955"/>
    <lineage>
        <taxon>Bacteria</taxon>
        <taxon>Bacillati</taxon>
        <taxon>Actinomycetota</taxon>
        <taxon>Actinomycetes</taxon>
        <taxon>Streptosporangiales</taxon>
        <taxon>Streptosporangiaceae</taxon>
        <taxon>Streptosporangium</taxon>
    </lineage>
</organism>
<dbReference type="PRINTS" id="PR00455">
    <property type="entry name" value="HTHTETR"/>
</dbReference>
<dbReference type="GO" id="GO:0003677">
    <property type="term" value="F:DNA binding"/>
    <property type="evidence" value="ECO:0007669"/>
    <property type="project" value="UniProtKB-UniRule"/>
</dbReference>
<name>A0A852UNE1_9ACTN</name>
<comment type="caution">
    <text evidence="9">The sequence shown here is derived from an EMBL/GenBank/DDBJ whole genome shotgun (WGS) entry which is preliminary data.</text>
</comment>
<dbReference type="Pfam" id="PF13359">
    <property type="entry name" value="DDE_Tnp_4"/>
    <property type="match status" value="1"/>
</dbReference>
<evidence type="ECO:0000313" key="9">
    <source>
        <dbReference type="EMBL" id="NYF38482.1"/>
    </source>
</evidence>
<keyword evidence="2" id="KW-0479">Metal-binding</keyword>
<dbReference type="InterPro" id="IPR011075">
    <property type="entry name" value="TetR_C"/>
</dbReference>
<dbReference type="SUPFAM" id="SSF48498">
    <property type="entry name" value="Tetracyclin repressor-like, C-terminal domain"/>
    <property type="match status" value="1"/>
</dbReference>
<dbReference type="InterPro" id="IPR027806">
    <property type="entry name" value="HARBI1_dom"/>
</dbReference>
<dbReference type="Pfam" id="PF16925">
    <property type="entry name" value="TetR_C_13"/>
    <property type="match status" value="1"/>
</dbReference>
<dbReference type="Pfam" id="PF00440">
    <property type="entry name" value="TetR_N"/>
    <property type="match status" value="1"/>
</dbReference>
<comment type="cofactor">
    <cofactor evidence="1">
        <name>a divalent metal cation</name>
        <dbReference type="ChEBI" id="CHEBI:60240"/>
    </cofactor>
</comment>
<protein>
    <submittedName>
        <fullName evidence="9">AcrR family transcriptional regulator</fullName>
    </submittedName>
</protein>
<dbReference type="Gene3D" id="1.10.357.10">
    <property type="entry name" value="Tetracycline Repressor, domain 2"/>
    <property type="match status" value="1"/>
</dbReference>
<evidence type="ECO:0000259" key="8">
    <source>
        <dbReference type="PROSITE" id="PS50977"/>
    </source>
</evidence>
<reference evidence="9 10" key="1">
    <citation type="submission" date="2020-07" db="EMBL/GenBank/DDBJ databases">
        <title>Sequencing the genomes of 1000 actinobacteria strains.</title>
        <authorList>
            <person name="Klenk H.-P."/>
        </authorList>
    </citation>
    <scope>NUCLEOTIDE SEQUENCE [LARGE SCALE GENOMIC DNA]</scope>
    <source>
        <strain evidence="9 10">DSM 45763</strain>
    </source>
</reference>
<keyword evidence="3" id="KW-0805">Transcription regulation</keyword>
<evidence type="ECO:0000256" key="3">
    <source>
        <dbReference type="ARBA" id="ARBA00023015"/>
    </source>
</evidence>
<accession>A0A852UNE1</accession>
<evidence type="ECO:0000256" key="1">
    <source>
        <dbReference type="ARBA" id="ARBA00001968"/>
    </source>
</evidence>
<dbReference type="PANTHER" id="PTHR47506">
    <property type="entry name" value="TRANSCRIPTIONAL REGULATORY PROTEIN"/>
    <property type="match status" value="1"/>
</dbReference>
<dbReference type="Proteomes" id="UP000576393">
    <property type="component" value="Unassembled WGS sequence"/>
</dbReference>
<evidence type="ECO:0000313" key="10">
    <source>
        <dbReference type="Proteomes" id="UP000576393"/>
    </source>
</evidence>
<keyword evidence="5" id="KW-0804">Transcription</keyword>
<proteinExistence type="predicted"/>
<dbReference type="EMBL" id="JACCCO010000001">
    <property type="protein sequence ID" value="NYF38482.1"/>
    <property type="molecule type" value="Genomic_DNA"/>
</dbReference>
<dbReference type="InterPro" id="IPR001647">
    <property type="entry name" value="HTH_TetR"/>
</dbReference>
<dbReference type="AlphaFoldDB" id="A0A852UNE1"/>
<evidence type="ECO:0000256" key="6">
    <source>
        <dbReference type="PROSITE-ProRule" id="PRU00335"/>
    </source>
</evidence>
<keyword evidence="4 6" id="KW-0238">DNA-binding</keyword>
<feature type="domain" description="HTH tetR-type" evidence="8">
    <location>
        <begin position="247"/>
        <end position="307"/>
    </location>
</feature>
<gene>
    <name evidence="9" type="ORF">HDA43_000641</name>
</gene>
<dbReference type="GO" id="GO:0046872">
    <property type="term" value="F:metal ion binding"/>
    <property type="evidence" value="ECO:0007669"/>
    <property type="project" value="UniProtKB-KW"/>
</dbReference>
<dbReference type="PROSITE" id="PS50977">
    <property type="entry name" value="HTH_TETR_2"/>
    <property type="match status" value="1"/>
</dbReference>
<dbReference type="SUPFAM" id="SSF46689">
    <property type="entry name" value="Homeodomain-like"/>
    <property type="match status" value="1"/>
</dbReference>
<sequence length="432" mass="46253">MQLRMGVASLETDEGEAPGKTAVDQDSTPRPGVSPVPSHPSAIPLSSRTLNHLADLIRAHRNQHRSRWRRLGPGRQALLALARLRNGGTSTRLAAGFDAGAATARRYVQESIVLLAAVTEDPTIAMPRIQRLGYAILDGTLIPIDRVADRRPYCSGKHKRHGVDAQVIADAAGRLVWASPALPGSAHDLTATRIHGIIDGLTSADVMTFAGKGRQGARGSVRTPFKRRRRTLDTLKTNGHIEAMPRPSVKNKLIESAEDVFRRQGFNGASVQDITGAAGVPKGSFYNHFESKQALAAEIVRRYAHGTDHSMLRGGGSSLERLREHFLTQAGRTRATGVEFGCLLGTFAGECASAGDQVHVAVREVLDAWTDAVADVIEAGQAAGEITATRPARTLAAFLIDSFEGAALRAKTYGDQSNLIEQLDIALAALRA</sequence>
<dbReference type="InterPro" id="IPR009057">
    <property type="entry name" value="Homeodomain-like_sf"/>
</dbReference>
<evidence type="ECO:0000256" key="4">
    <source>
        <dbReference type="ARBA" id="ARBA00023125"/>
    </source>
</evidence>
<evidence type="ECO:0000256" key="7">
    <source>
        <dbReference type="SAM" id="MobiDB-lite"/>
    </source>
</evidence>
<feature type="DNA-binding region" description="H-T-H motif" evidence="6">
    <location>
        <begin position="270"/>
        <end position="289"/>
    </location>
</feature>
<evidence type="ECO:0000256" key="2">
    <source>
        <dbReference type="ARBA" id="ARBA00022723"/>
    </source>
</evidence>
<keyword evidence="10" id="KW-1185">Reference proteome</keyword>
<dbReference type="InterPro" id="IPR036271">
    <property type="entry name" value="Tet_transcr_reg_TetR-rel_C_sf"/>
</dbReference>